<dbReference type="PANTHER" id="PTHR13373">
    <property type="entry name" value="FROUNT PROTEIN-RELATED"/>
    <property type="match status" value="1"/>
</dbReference>
<dbReference type="GO" id="GO:0017056">
    <property type="term" value="F:structural constituent of nuclear pore"/>
    <property type="evidence" value="ECO:0007669"/>
    <property type="project" value="TreeGrafter"/>
</dbReference>
<gene>
    <name evidence="10" type="ORF">E3Q01_00007</name>
</gene>
<reference evidence="10 11" key="1">
    <citation type="submission" date="2019-03" db="EMBL/GenBank/DDBJ databases">
        <title>Sequencing 25 genomes of Wallemia mellicola.</title>
        <authorList>
            <person name="Gostincar C."/>
        </authorList>
    </citation>
    <scope>NUCLEOTIDE SEQUENCE [LARGE SCALE GENOMIC DNA]</scope>
    <source>
        <strain evidence="10 11">EXF-757</strain>
    </source>
</reference>
<dbReference type="EMBL" id="SPRX01000001">
    <property type="protein sequence ID" value="TIC70117.1"/>
    <property type="molecule type" value="Genomic_DNA"/>
</dbReference>
<dbReference type="GO" id="GO:0006606">
    <property type="term" value="P:protein import into nucleus"/>
    <property type="evidence" value="ECO:0007669"/>
    <property type="project" value="TreeGrafter"/>
</dbReference>
<dbReference type="GO" id="GO:0031965">
    <property type="term" value="C:nuclear membrane"/>
    <property type="evidence" value="ECO:0007669"/>
    <property type="project" value="UniProtKB-UniRule"/>
</dbReference>
<evidence type="ECO:0000313" key="11">
    <source>
        <dbReference type="Proteomes" id="UP000310708"/>
    </source>
</evidence>
<evidence type="ECO:0000256" key="2">
    <source>
        <dbReference type="ARBA" id="ARBA00005573"/>
    </source>
</evidence>
<evidence type="ECO:0000256" key="5">
    <source>
        <dbReference type="ARBA" id="ARBA00022927"/>
    </source>
</evidence>
<keyword evidence="3 9" id="KW-0813">Transport</keyword>
<comment type="similarity">
    <text evidence="2 9">Belongs to the nucleoporin Nup85 family.</text>
</comment>
<evidence type="ECO:0000256" key="3">
    <source>
        <dbReference type="ARBA" id="ARBA00022448"/>
    </source>
</evidence>
<dbReference type="PANTHER" id="PTHR13373:SF21">
    <property type="entry name" value="NUCLEAR PORE COMPLEX PROTEIN NUP85"/>
    <property type="match status" value="1"/>
</dbReference>
<evidence type="ECO:0000256" key="1">
    <source>
        <dbReference type="ARBA" id="ARBA00004567"/>
    </source>
</evidence>
<protein>
    <recommendedName>
        <fullName evidence="9">Nuclear pore complex protein Nup85</fullName>
    </recommendedName>
</protein>
<keyword evidence="7 9" id="KW-0906">Nuclear pore complex</keyword>
<keyword evidence="9" id="KW-0472">Membrane</keyword>
<keyword evidence="5 9" id="KW-0653">Protein transport</keyword>
<dbReference type="GO" id="GO:0006406">
    <property type="term" value="P:mRNA export from nucleus"/>
    <property type="evidence" value="ECO:0007669"/>
    <property type="project" value="TreeGrafter"/>
</dbReference>
<organism evidence="10 11">
    <name type="scientific">Wallemia mellicola</name>
    <dbReference type="NCBI Taxonomy" id="1708541"/>
    <lineage>
        <taxon>Eukaryota</taxon>
        <taxon>Fungi</taxon>
        <taxon>Dikarya</taxon>
        <taxon>Basidiomycota</taxon>
        <taxon>Wallemiomycotina</taxon>
        <taxon>Wallemiomycetes</taxon>
        <taxon>Wallemiales</taxon>
        <taxon>Wallemiaceae</taxon>
        <taxon>Wallemia</taxon>
    </lineage>
</organism>
<dbReference type="GO" id="GO:0031080">
    <property type="term" value="C:nuclear pore outer ring"/>
    <property type="evidence" value="ECO:0007669"/>
    <property type="project" value="TreeGrafter"/>
</dbReference>
<dbReference type="InterPro" id="IPR011502">
    <property type="entry name" value="Nucleoporin_Nup85"/>
</dbReference>
<comment type="subcellular location">
    <subcellularLocation>
        <location evidence="1 9">Nucleus</location>
        <location evidence="1 9">Nuclear pore complex</location>
    </subcellularLocation>
</comment>
<dbReference type="GO" id="GO:0045893">
    <property type="term" value="P:positive regulation of DNA-templated transcription"/>
    <property type="evidence" value="ECO:0007669"/>
    <property type="project" value="TreeGrafter"/>
</dbReference>
<accession>A0A4T0TXM3</accession>
<evidence type="ECO:0000256" key="8">
    <source>
        <dbReference type="ARBA" id="ARBA00023242"/>
    </source>
</evidence>
<evidence type="ECO:0000256" key="7">
    <source>
        <dbReference type="ARBA" id="ARBA00023132"/>
    </source>
</evidence>
<comment type="subunit">
    <text evidence="9">Component of the nuclear pore complex (NPC).</text>
</comment>
<dbReference type="AlphaFoldDB" id="A0A4T0TXM3"/>
<sequence length="713" mass="81304">MEIKLKPEALNSKEINKFRDSKRFLFNDQSINNEILLSISSFEALKQLEHDRLLYFATHDPLDQHNRKFIHDIYPIFTSLQRILNLQQSNLSTYARISDLYKNTLEQHLSSCTADNLLHWANVYAIWSFTQLLYFPFDGRGEGVIAEELLDWINRVDVAPTSEEGLEITSANTPHEHDNFWPYIYKCIIRGFHKTATQPLHSLLSHQTKSISNTAERLISLLYTFPRSTNYQFEHDYFSAHKAWRDEAKRTLSSIADLSQYADEFTKDVFDDITLALQLLCGKKSKIFEVADDWRECLAAYGLFVIPSLRRDDIPSVLEEIFKEVPLDTTLPDQCIEAALANAETTKAITLCNEFDPWLVAHLTDLLDKIGAVDHDPEFPLTLRQHFLLQYADKLASDPGLWTITLDYYAQCGVEGASRVRALIVRVPLLLDVKGDNDEKMDGDDVFNETIQTNLPNLTRVEEILSICQEYALEEEASEVCRNAAEQLVEREYYGLAVAFCIRAKEARKLGRITDLILEEYLNKGEKVFSSLVDSIPTSLLNVTTYSAGDMFDDGHSNLEIERDGTQDASARALARDPAVSSRLAFLARYKDFHSSLKKDDKEGAAILLVEMLTTEIAPKRFWSVLLADALPLLEGTVVNALITTIHSHSEVLFTLEDAYELLRFLEDVHTGVRSNNEREYLDPLARLLAKSEKPSYDKALAELEVVRLNDIR</sequence>
<evidence type="ECO:0000256" key="4">
    <source>
        <dbReference type="ARBA" id="ARBA00022816"/>
    </source>
</evidence>
<dbReference type="Proteomes" id="UP000310708">
    <property type="component" value="Unassembled WGS sequence"/>
</dbReference>
<proteinExistence type="inferred from homology"/>
<comment type="function">
    <text evidence="9">Functions as a component of the nuclear pore complex (NPC).</text>
</comment>
<evidence type="ECO:0000313" key="10">
    <source>
        <dbReference type="EMBL" id="TIC70117.1"/>
    </source>
</evidence>
<keyword evidence="6 9" id="KW-0811">Translocation</keyword>
<keyword evidence="8 9" id="KW-0539">Nucleus</keyword>
<comment type="caution">
    <text evidence="10">The sequence shown here is derived from an EMBL/GenBank/DDBJ whole genome shotgun (WGS) entry which is preliminary data.</text>
</comment>
<evidence type="ECO:0000256" key="9">
    <source>
        <dbReference type="RuleBase" id="RU365073"/>
    </source>
</evidence>
<dbReference type="Pfam" id="PF07575">
    <property type="entry name" value="Nucleopor_Nup85"/>
    <property type="match status" value="2"/>
</dbReference>
<evidence type="ECO:0000256" key="6">
    <source>
        <dbReference type="ARBA" id="ARBA00023010"/>
    </source>
</evidence>
<name>A0A4T0TXM3_9BASI</name>
<keyword evidence="4 9" id="KW-0509">mRNA transport</keyword>